<evidence type="ECO:0000256" key="2">
    <source>
        <dbReference type="ARBA" id="ARBA00004651"/>
    </source>
</evidence>
<keyword evidence="9 11" id="KW-0472">Membrane</keyword>
<evidence type="ECO:0000256" key="10">
    <source>
        <dbReference type="SAM" id="MobiDB-lite"/>
    </source>
</evidence>
<evidence type="ECO:0000256" key="5">
    <source>
        <dbReference type="ARBA" id="ARBA00022475"/>
    </source>
</evidence>
<feature type="transmembrane region" description="Helical" evidence="11">
    <location>
        <begin position="61"/>
        <end position="83"/>
    </location>
</feature>
<feature type="transmembrane region" description="Helical" evidence="11">
    <location>
        <begin position="652"/>
        <end position="673"/>
    </location>
</feature>
<evidence type="ECO:0000256" key="4">
    <source>
        <dbReference type="ARBA" id="ARBA00022427"/>
    </source>
</evidence>
<evidence type="ECO:0000313" key="12">
    <source>
        <dbReference type="EMBL" id="KAI2661050.1"/>
    </source>
</evidence>
<keyword evidence="8 11" id="KW-1133">Transmembrane helix</keyword>
<sequence>MSNMAREILAFILTTSGWVLVSSTLPTDYWKVSSIDGTVITTATFWSNLWKTCYIQVCRGLMIAAVCLGFFGSIFALIGMKCTKIGGPDQTKARIVCLAGLTFISTGLCSLSACSLYAHRITSEFFDPMFVAQKYELGAALFIGWAGSTLCILGGALFCLSLSQYPSDRRAFVNSGASLTSRPMPQSQSSHTRRPPPEYSSTPQHFDKNAYVFVRLSLDCKLFPLLKNEACLSENDHMLRSQENEEKSNTVAMDYWRVLYVGGKGGNWMIKATWYWSNLWKDCVVDTSSITNCREYDVLWAVTPYVQGVRGLLLIAMSLGFVAAVLCFIGMDCTYIGGSEKTKDRVLFFGVAFHFVGGVSALAAYCLYTNRVVSAALSPTVDRSIIRYGLGTPIFFGLVGCSFIILGSVLYAVTIISTRKLTPFAARTAGAPSSYTKRTASKTLYTSAYYAPSRQSILRSQSSSSRISRLSQATEEKISARDTFAHLSMHYRTVIMYTEIGCFVASVCGWILVCSTMPTNYWAYSEVDSLVLTSGHYFSNLWKDCLSDSTGVTDCKEFPSLLALQTYIHLCRSLVITSIILGFFGSVLALVGMKCTKLGGSEILNARITFAAGMNYLLSGLCGMLAYSWYAHKVISEFMDPNYKAKKFEPGLALFVGWGGSALLVVGGFVYSITSGKEGCQSSSKTEEMSYHNPSSSLSEPNQKTYSPPLSPIPDRANLKSSKLPKASHAVDAYV</sequence>
<feature type="transmembrane region" description="Helical" evidence="11">
    <location>
        <begin position="312"/>
        <end position="331"/>
    </location>
</feature>
<dbReference type="InterPro" id="IPR006187">
    <property type="entry name" value="Claudin"/>
</dbReference>
<feature type="region of interest" description="Disordered" evidence="10">
    <location>
        <begin position="678"/>
        <end position="735"/>
    </location>
</feature>
<dbReference type="PANTHER" id="PTHR12002">
    <property type="entry name" value="CLAUDIN"/>
    <property type="match status" value="1"/>
</dbReference>
<protein>
    <submittedName>
        <fullName evidence="12">Claudin-10</fullName>
    </submittedName>
</protein>
<feature type="transmembrane region" description="Helical" evidence="11">
    <location>
        <begin position="388"/>
        <end position="413"/>
    </location>
</feature>
<evidence type="ECO:0000256" key="8">
    <source>
        <dbReference type="ARBA" id="ARBA00022989"/>
    </source>
</evidence>
<comment type="subcellular location">
    <subcellularLocation>
        <location evidence="1">Cell junction</location>
        <location evidence="1">Tight junction</location>
    </subcellularLocation>
    <subcellularLocation>
        <location evidence="2">Cell membrane</location>
        <topology evidence="2">Multi-pass membrane protein</topology>
    </subcellularLocation>
</comment>
<dbReference type="InterPro" id="IPR004031">
    <property type="entry name" value="PMP22/EMP/MP20/Claudin"/>
</dbReference>
<feature type="transmembrane region" description="Helical" evidence="11">
    <location>
        <begin position="346"/>
        <end position="368"/>
    </location>
</feature>
<keyword evidence="7" id="KW-0965">Cell junction</keyword>
<evidence type="ECO:0000256" key="11">
    <source>
        <dbReference type="SAM" id="Phobius"/>
    </source>
</evidence>
<keyword evidence="6 11" id="KW-0812">Transmembrane</keyword>
<evidence type="ECO:0000313" key="13">
    <source>
        <dbReference type="Proteomes" id="UP000830375"/>
    </source>
</evidence>
<dbReference type="PROSITE" id="PS01346">
    <property type="entry name" value="CLAUDIN"/>
    <property type="match status" value="2"/>
</dbReference>
<organism evidence="12 13">
    <name type="scientific">Labeo rohita</name>
    <name type="common">Indian major carp</name>
    <name type="synonym">Cyprinus rohita</name>
    <dbReference type="NCBI Taxonomy" id="84645"/>
    <lineage>
        <taxon>Eukaryota</taxon>
        <taxon>Metazoa</taxon>
        <taxon>Chordata</taxon>
        <taxon>Craniata</taxon>
        <taxon>Vertebrata</taxon>
        <taxon>Euteleostomi</taxon>
        <taxon>Actinopterygii</taxon>
        <taxon>Neopterygii</taxon>
        <taxon>Teleostei</taxon>
        <taxon>Ostariophysi</taxon>
        <taxon>Cypriniformes</taxon>
        <taxon>Cyprinidae</taxon>
        <taxon>Labeoninae</taxon>
        <taxon>Labeonini</taxon>
        <taxon>Labeo</taxon>
    </lineage>
</organism>
<dbReference type="PRINTS" id="PR01077">
    <property type="entry name" value="CLAUDIN"/>
</dbReference>
<feature type="transmembrane region" description="Helical" evidence="11">
    <location>
        <begin position="95"/>
        <end position="118"/>
    </location>
</feature>
<name>A0ABQ8MEK3_LABRO</name>
<keyword evidence="5" id="KW-1003">Cell membrane</keyword>
<proteinExistence type="inferred from homology"/>
<feature type="transmembrane region" description="Helical" evidence="11">
    <location>
        <begin position="613"/>
        <end position="631"/>
    </location>
</feature>
<evidence type="ECO:0000256" key="3">
    <source>
        <dbReference type="ARBA" id="ARBA00008295"/>
    </source>
</evidence>
<reference evidence="12 13" key="1">
    <citation type="submission" date="2022-01" db="EMBL/GenBank/DDBJ databases">
        <title>A high-quality chromosome-level genome assembly of rohu carp, Labeo rohita.</title>
        <authorList>
            <person name="Arick M.A. II"/>
            <person name="Hsu C.-Y."/>
            <person name="Magbanua Z."/>
            <person name="Pechanova O."/>
            <person name="Grover C."/>
            <person name="Miller E."/>
            <person name="Thrash A."/>
            <person name="Ezzel L."/>
            <person name="Alam S."/>
            <person name="Benzie J."/>
            <person name="Hamilton M."/>
            <person name="Karsi A."/>
            <person name="Lawrence M.L."/>
            <person name="Peterson D.G."/>
        </authorList>
    </citation>
    <scope>NUCLEOTIDE SEQUENCE [LARGE SCALE GENOMIC DNA]</scope>
    <source>
        <strain evidence="13">BAU-BD-2019</strain>
        <tissue evidence="12">Blood</tissue>
    </source>
</reference>
<gene>
    <name evidence="12" type="ORF">H4Q32_030074</name>
</gene>
<keyword evidence="4" id="KW-0796">Tight junction</keyword>
<comment type="similarity">
    <text evidence="3">Belongs to the claudin family.</text>
</comment>
<dbReference type="EMBL" id="JACTAM010000009">
    <property type="protein sequence ID" value="KAI2661050.1"/>
    <property type="molecule type" value="Genomic_DNA"/>
</dbReference>
<keyword evidence="13" id="KW-1185">Reference proteome</keyword>
<evidence type="ECO:0000256" key="1">
    <source>
        <dbReference type="ARBA" id="ARBA00004435"/>
    </source>
</evidence>
<feature type="compositionally biased region" description="Polar residues" evidence="10">
    <location>
        <begin position="177"/>
        <end position="190"/>
    </location>
</feature>
<evidence type="ECO:0000256" key="6">
    <source>
        <dbReference type="ARBA" id="ARBA00022692"/>
    </source>
</evidence>
<dbReference type="Pfam" id="PF00822">
    <property type="entry name" value="PMP22_Claudin"/>
    <property type="match status" value="3"/>
</dbReference>
<feature type="compositionally biased region" description="Polar residues" evidence="10">
    <location>
        <begin position="692"/>
        <end position="708"/>
    </location>
</feature>
<evidence type="ECO:0000256" key="9">
    <source>
        <dbReference type="ARBA" id="ARBA00023136"/>
    </source>
</evidence>
<feature type="transmembrane region" description="Helical" evidence="11">
    <location>
        <begin position="574"/>
        <end position="593"/>
    </location>
</feature>
<feature type="transmembrane region" description="Helical" evidence="11">
    <location>
        <begin position="494"/>
        <end position="513"/>
    </location>
</feature>
<dbReference type="InterPro" id="IPR017974">
    <property type="entry name" value="Claudin_CS"/>
</dbReference>
<feature type="transmembrane region" description="Helical" evidence="11">
    <location>
        <begin position="138"/>
        <end position="160"/>
    </location>
</feature>
<evidence type="ECO:0000256" key="7">
    <source>
        <dbReference type="ARBA" id="ARBA00022949"/>
    </source>
</evidence>
<dbReference type="Gene3D" id="1.20.140.150">
    <property type="match status" value="3"/>
</dbReference>
<dbReference type="Proteomes" id="UP000830375">
    <property type="component" value="Unassembled WGS sequence"/>
</dbReference>
<accession>A0ABQ8MEK3</accession>
<comment type="caution">
    <text evidence="12">The sequence shown here is derived from an EMBL/GenBank/DDBJ whole genome shotgun (WGS) entry which is preliminary data.</text>
</comment>
<feature type="region of interest" description="Disordered" evidence="10">
    <location>
        <begin position="177"/>
        <end position="204"/>
    </location>
</feature>